<feature type="coiled-coil region" evidence="1">
    <location>
        <begin position="44"/>
        <end position="92"/>
    </location>
</feature>
<dbReference type="PANTHER" id="PTHR47383">
    <property type="entry name" value="OS03G0659800 PROTEIN"/>
    <property type="match status" value="1"/>
</dbReference>
<dbReference type="InterPro" id="IPR058936">
    <property type="entry name" value="At4g15545-like"/>
</dbReference>
<keyword evidence="3" id="KW-1185">Reference proteome</keyword>
<comment type="caution">
    <text evidence="2">The sequence shown here is derived from an EMBL/GenBank/DDBJ whole genome shotgun (WGS) entry which is preliminary data.</text>
</comment>
<organism evidence="2 3">
    <name type="scientific">Actinidia rufa</name>
    <dbReference type="NCBI Taxonomy" id="165716"/>
    <lineage>
        <taxon>Eukaryota</taxon>
        <taxon>Viridiplantae</taxon>
        <taxon>Streptophyta</taxon>
        <taxon>Embryophyta</taxon>
        <taxon>Tracheophyta</taxon>
        <taxon>Spermatophyta</taxon>
        <taxon>Magnoliopsida</taxon>
        <taxon>eudicotyledons</taxon>
        <taxon>Gunneridae</taxon>
        <taxon>Pentapetalae</taxon>
        <taxon>asterids</taxon>
        <taxon>Ericales</taxon>
        <taxon>Actinidiaceae</taxon>
        <taxon>Actinidia</taxon>
    </lineage>
</organism>
<evidence type="ECO:0000313" key="2">
    <source>
        <dbReference type="EMBL" id="GFZ07338.1"/>
    </source>
</evidence>
<dbReference type="AlphaFoldDB" id="A0A7J0G9E4"/>
<dbReference type="OrthoDB" id="965368at2759"/>
<gene>
    <name evidence="2" type="ORF">Acr_19g0002750</name>
</gene>
<proteinExistence type="predicted"/>
<dbReference type="Gene3D" id="1.20.5.170">
    <property type="match status" value="1"/>
</dbReference>
<keyword evidence="1" id="KW-0175">Coiled coil</keyword>
<name>A0A7J0G9E4_9ERIC</name>
<dbReference type="EMBL" id="BJWL01000019">
    <property type="protein sequence ID" value="GFZ07338.1"/>
    <property type="molecule type" value="Genomic_DNA"/>
</dbReference>
<evidence type="ECO:0000313" key="3">
    <source>
        <dbReference type="Proteomes" id="UP000585474"/>
    </source>
</evidence>
<sequence length="137" mass="15665">MSQSSESGPDFHLPDEILSVIPTDPYDQLDLARKITSMAIASRVSKLESEVGRLSQKVNDKDRKIYELEEKVSHLQQANREANSRLKIVNEDTMKLVNERDSLAVTAKKLARDLAKVRFFVTLIGLMKTHFGFYLWL</sequence>
<dbReference type="Proteomes" id="UP000585474">
    <property type="component" value="Unassembled WGS sequence"/>
</dbReference>
<accession>A0A7J0G9E4</accession>
<dbReference type="PANTHER" id="PTHR47383:SF8">
    <property type="entry name" value="OS01G0768300 PROTEIN"/>
    <property type="match status" value="1"/>
</dbReference>
<reference evidence="2 3" key="1">
    <citation type="submission" date="2019-07" db="EMBL/GenBank/DDBJ databases">
        <title>De Novo Assembly of kiwifruit Actinidia rufa.</title>
        <authorList>
            <person name="Sugita-Konishi S."/>
            <person name="Sato K."/>
            <person name="Mori E."/>
            <person name="Abe Y."/>
            <person name="Kisaki G."/>
            <person name="Hamano K."/>
            <person name="Suezawa K."/>
            <person name="Otani M."/>
            <person name="Fukuda T."/>
            <person name="Manabe T."/>
            <person name="Gomi K."/>
            <person name="Tabuchi M."/>
            <person name="Akimitsu K."/>
            <person name="Kataoka I."/>
        </authorList>
    </citation>
    <scope>NUCLEOTIDE SEQUENCE [LARGE SCALE GENOMIC DNA]</scope>
    <source>
        <strain evidence="3">cv. Fuchu</strain>
    </source>
</reference>
<protein>
    <submittedName>
        <fullName evidence="2">Uncharacterized protein</fullName>
    </submittedName>
</protein>
<evidence type="ECO:0000256" key="1">
    <source>
        <dbReference type="SAM" id="Coils"/>
    </source>
</evidence>